<dbReference type="PANTHER" id="PTHR43861:SF1">
    <property type="entry name" value="TRANS-ACONITATE 2-METHYLTRANSFERASE"/>
    <property type="match status" value="1"/>
</dbReference>
<dbReference type="GO" id="GO:0008168">
    <property type="term" value="F:methyltransferase activity"/>
    <property type="evidence" value="ECO:0007669"/>
    <property type="project" value="UniProtKB-KW"/>
</dbReference>
<comment type="caution">
    <text evidence="4">The sequence shown here is derived from an EMBL/GenBank/DDBJ whole genome shotgun (WGS) entry which is preliminary data.</text>
</comment>
<protein>
    <submittedName>
        <fullName evidence="4">Methyltransferase domain-containing protein</fullName>
    </submittedName>
</protein>
<dbReference type="Pfam" id="PF13649">
    <property type="entry name" value="Methyltransf_25"/>
    <property type="match status" value="1"/>
</dbReference>
<keyword evidence="2" id="KW-0808">Transferase</keyword>
<proteinExistence type="predicted"/>
<dbReference type="InterPro" id="IPR041698">
    <property type="entry name" value="Methyltransf_25"/>
</dbReference>
<gene>
    <name evidence="4" type="ORF">JYB65_02950</name>
</gene>
<reference evidence="4" key="1">
    <citation type="submission" date="2021-02" db="EMBL/GenBank/DDBJ databases">
        <title>Abyssanaerobacter marinus gen.nov., sp., nov, anaerobic bacterium isolated from the Onnuri vent field of Indian Ocean and suggestion of Mogibacteriaceae fam. nov., and proposal of reclassification of ambiguous this family's genus member.</title>
        <authorList>
            <person name="Kim Y.J."/>
            <person name="Yang J.-A."/>
        </authorList>
    </citation>
    <scope>NUCLEOTIDE SEQUENCE</scope>
    <source>
        <strain evidence="4">DSM 2634</strain>
    </source>
</reference>
<evidence type="ECO:0000259" key="3">
    <source>
        <dbReference type="Pfam" id="PF13649"/>
    </source>
</evidence>
<evidence type="ECO:0000313" key="5">
    <source>
        <dbReference type="Proteomes" id="UP000664545"/>
    </source>
</evidence>
<dbReference type="RefSeq" id="WP_206581121.1">
    <property type="nucleotide sequence ID" value="NZ_JAFJZZ010000001.1"/>
</dbReference>
<dbReference type="AlphaFoldDB" id="A0A939D753"/>
<keyword evidence="1 4" id="KW-0489">Methyltransferase</keyword>
<dbReference type="Gene3D" id="3.40.50.150">
    <property type="entry name" value="Vaccinia Virus protein VP39"/>
    <property type="match status" value="1"/>
</dbReference>
<evidence type="ECO:0000256" key="2">
    <source>
        <dbReference type="ARBA" id="ARBA00022679"/>
    </source>
</evidence>
<feature type="domain" description="Methyltransferase" evidence="3">
    <location>
        <begin position="53"/>
        <end position="148"/>
    </location>
</feature>
<dbReference type="InterPro" id="IPR029063">
    <property type="entry name" value="SAM-dependent_MTases_sf"/>
</dbReference>
<name>A0A939D753_CLOAM</name>
<dbReference type="EMBL" id="JAFJZZ010000001">
    <property type="protein sequence ID" value="MBN7772310.1"/>
    <property type="molecule type" value="Genomic_DNA"/>
</dbReference>
<dbReference type="GO" id="GO:0032259">
    <property type="term" value="P:methylation"/>
    <property type="evidence" value="ECO:0007669"/>
    <property type="project" value="UniProtKB-KW"/>
</dbReference>
<organism evidence="4 5">
    <name type="scientific">Clostridium aminobutyricum</name>
    <dbReference type="NCBI Taxonomy" id="33953"/>
    <lineage>
        <taxon>Bacteria</taxon>
        <taxon>Bacillati</taxon>
        <taxon>Bacillota</taxon>
        <taxon>Clostridia</taxon>
        <taxon>Eubacteriales</taxon>
        <taxon>Clostridiaceae</taxon>
        <taxon>Clostridium</taxon>
    </lineage>
</organism>
<keyword evidence="5" id="KW-1185">Reference proteome</keyword>
<dbReference type="Proteomes" id="UP000664545">
    <property type="component" value="Unassembled WGS sequence"/>
</dbReference>
<evidence type="ECO:0000256" key="1">
    <source>
        <dbReference type="ARBA" id="ARBA00022603"/>
    </source>
</evidence>
<dbReference type="SUPFAM" id="SSF53335">
    <property type="entry name" value="S-adenosyl-L-methionine-dependent methyltransferases"/>
    <property type="match status" value="1"/>
</dbReference>
<evidence type="ECO:0000313" key="4">
    <source>
        <dbReference type="EMBL" id="MBN7772310.1"/>
    </source>
</evidence>
<dbReference type="CDD" id="cd02440">
    <property type="entry name" value="AdoMet_MTases"/>
    <property type="match status" value="1"/>
</dbReference>
<accession>A0A939D753</accession>
<dbReference type="PANTHER" id="PTHR43861">
    <property type="entry name" value="TRANS-ACONITATE 2-METHYLTRANSFERASE-RELATED"/>
    <property type="match status" value="1"/>
</dbReference>
<sequence length="278" mass="31763">MASFGIKKVKNTDIASSYDIVSKGYDTYFLKTMHRHNDEVLSLLLKKSVGEQVLDLACGTGYNTRFLQKHGVKAEITLVDLSEGMLTQAKEKSVNNNQQLTFIHQDMLSYLRSCPDEKYDTVICMWAIKYQPPMQVIKECARILKKGGRMAVIVNTADTLLEIRALYPKLLVRNVLSIQRIMRDLPNPKNSKVFEGWFTDCGFDVTLVQKGSQRFGFANAAELVEFVTATGALAGYDRMIDLRSDKIKQQMIQYFDTKQIDSTEHRFVYGIFEKRKNV</sequence>